<dbReference type="SUPFAM" id="SSF46785">
    <property type="entry name" value="Winged helix' DNA-binding domain"/>
    <property type="match status" value="1"/>
</dbReference>
<dbReference type="InterPro" id="IPR000835">
    <property type="entry name" value="HTH_MarR-typ"/>
</dbReference>
<dbReference type="Pfam" id="PF12802">
    <property type="entry name" value="MarR_2"/>
    <property type="match status" value="1"/>
</dbReference>
<proteinExistence type="predicted"/>
<dbReference type="InterPro" id="IPR036388">
    <property type="entry name" value="WH-like_DNA-bd_sf"/>
</dbReference>
<dbReference type="InterPro" id="IPR039422">
    <property type="entry name" value="MarR/SlyA-like"/>
</dbReference>
<dbReference type="SMART" id="SM00347">
    <property type="entry name" value="HTH_MARR"/>
    <property type="match status" value="1"/>
</dbReference>
<dbReference type="OrthoDB" id="4549026at2"/>
<dbReference type="STRING" id="1164594.SAMN05216204_113107"/>
<sequence>MRGAKPRFAQLLNRAQRSLQRWIEARPGAWDGISAAQVGLLFVLRSRGEAAIGEIAQELGVAPAAVTNLSKRMQAAGLVERVADAGDARLTRLRMTGQGLGASARAGEVLVELNARLADGFTQEELQTVARWLAQAAALAPGAPQE</sequence>
<organism evidence="2 3">
    <name type="scientific">Massilia yuzhufengensis</name>
    <dbReference type="NCBI Taxonomy" id="1164594"/>
    <lineage>
        <taxon>Bacteria</taxon>
        <taxon>Pseudomonadati</taxon>
        <taxon>Pseudomonadota</taxon>
        <taxon>Betaproteobacteria</taxon>
        <taxon>Burkholderiales</taxon>
        <taxon>Oxalobacteraceae</taxon>
        <taxon>Telluria group</taxon>
        <taxon>Massilia</taxon>
    </lineage>
</organism>
<evidence type="ECO:0000313" key="3">
    <source>
        <dbReference type="Proteomes" id="UP000198639"/>
    </source>
</evidence>
<name>A0A1I1NJV6_9BURK</name>
<dbReference type="Proteomes" id="UP000198639">
    <property type="component" value="Unassembled WGS sequence"/>
</dbReference>
<gene>
    <name evidence="2" type="ORF">SAMN05216204_113107</name>
</gene>
<evidence type="ECO:0000259" key="1">
    <source>
        <dbReference type="PROSITE" id="PS50995"/>
    </source>
</evidence>
<protein>
    <submittedName>
        <fullName evidence="2">Transcriptional regulator, MarR family</fullName>
    </submittedName>
</protein>
<reference evidence="3" key="1">
    <citation type="submission" date="2016-10" db="EMBL/GenBank/DDBJ databases">
        <authorList>
            <person name="Varghese N."/>
            <person name="Submissions S."/>
        </authorList>
    </citation>
    <scope>NUCLEOTIDE SEQUENCE [LARGE SCALE GENOMIC DNA]</scope>
    <source>
        <strain evidence="3">CGMCC 1.12041</strain>
    </source>
</reference>
<evidence type="ECO:0000313" key="2">
    <source>
        <dbReference type="EMBL" id="SFC97974.1"/>
    </source>
</evidence>
<dbReference type="InterPro" id="IPR036390">
    <property type="entry name" value="WH_DNA-bd_sf"/>
</dbReference>
<dbReference type="PROSITE" id="PS50995">
    <property type="entry name" value="HTH_MARR_2"/>
    <property type="match status" value="1"/>
</dbReference>
<dbReference type="EMBL" id="FOLD01000013">
    <property type="protein sequence ID" value="SFC97974.1"/>
    <property type="molecule type" value="Genomic_DNA"/>
</dbReference>
<dbReference type="PANTHER" id="PTHR33164">
    <property type="entry name" value="TRANSCRIPTIONAL REGULATOR, MARR FAMILY"/>
    <property type="match status" value="1"/>
</dbReference>
<dbReference type="Gene3D" id="1.10.10.10">
    <property type="entry name" value="Winged helix-like DNA-binding domain superfamily/Winged helix DNA-binding domain"/>
    <property type="match status" value="1"/>
</dbReference>
<dbReference type="GO" id="GO:0003700">
    <property type="term" value="F:DNA-binding transcription factor activity"/>
    <property type="evidence" value="ECO:0007669"/>
    <property type="project" value="InterPro"/>
</dbReference>
<dbReference type="AlphaFoldDB" id="A0A1I1NJV6"/>
<dbReference type="PANTHER" id="PTHR33164:SF107">
    <property type="entry name" value="TRANSCRIPTIONAL REGULATORY PROTEIN"/>
    <property type="match status" value="1"/>
</dbReference>
<accession>A0A1I1NJV6</accession>
<feature type="domain" description="HTH marR-type" evidence="1">
    <location>
        <begin position="5"/>
        <end position="138"/>
    </location>
</feature>
<keyword evidence="3" id="KW-1185">Reference proteome</keyword>
<dbReference type="GO" id="GO:0006950">
    <property type="term" value="P:response to stress"/>
    <property type="evidence" value="ECO:0007669"/>
    <property type="project" value="TreeGrafter"/>
</dbReference>
<dbReference type="RefSeq" id="WP_091874980.1">
    <property type="nucleotide sequence ID" value="NZ_FOLD01000013.1"/>
</dbReference>